<dbReference type="EMBL" id="CP060007">
    <property type="protein sequence ID" value="QNA44283.1"/>
    <property type="molecule type" value="Genomic_DNA"/>
</dbReference>
<proteinExistence type="predicted"/>
<organism evidence="1 2">
    <name type="scientific">Lacibacter sediminis</name>
    <dbReference type="NCBI Taxonomy" id="2760713"/>
    <lineage>
        <taxon>Bacteria</taxon>
        <taxon>Pseudomonadati</taxon>
        <taxon>Bacteroidota</taxon>
        <taxon>Chitinophagia</taxon>
        <taxon>Chitinophagales</taxon>
        <taxon>Chitinophagaceae</taxon>
        <taxon>Lacibacter</taxon>
    </lineage>
</organism>
<name>A0A7G5XFN0_9BACT</name>
<reference evidence="2" key="1">
    <citation type="submission" date="2020-08" db="EMBL/GenBank/DDBJ databases">
        <title>Lacibacter sp. S13-6-6 genome sequencing.</title>
        <authorList>
            <person name="Jin L."/>
        </authorList>
    </citation>
    <scope>NUCLEOTIDE SEQUENCE [LARGE SCALE GENOMIC DNA]</scope>
    <source>
        <strain evidence="2">S13-6-6</strain>
    </source>
</reference>
<dbReference type="Proteomes" id="UP000515344">
    <property type="component" value="Chromosome"/>
</dbReference>
<sequence length="120" mass="14357">MVKKNCKNPDCYKGLFLAKRRDQLFCSVACRNQFNNFEYKLRMEPYKKIADQLYQQDLILAKLLRNQKSVFLDINGFKSYGIELKNARQLVYEQGKLMKAIFVSFVINNFKDNHYKLERL</sequence>
<accession>A0A7G5XFN0</accession>
<evidence type="ECO:0000313" key="2">
    <source>
        <dbReference type="Proteomes" id="UP000515344"/>
    </source>
</evidence>
<evidence type="ECO:0008006" key="3">
    <source>
        <dbReference type="Google" id="ProtNLM"/>
    </source>
</evidence>
<evidence type="ECO:0000313" key="1">
    <source>
        <dbReference type="EMBL" id="QNA44283.1"/>
    </source>
</evidence>
<gene>
    <name evidence="1" type="ORF">H4075_19805</name>
</gene>
<dbReference type="AlphaFoldDB" id="A0A7G5XFN0"/>
<dbReference type="KEGG" id="lacs:H4075_19805"/>
<dbReference type="RefSeq" id="WP_182802545.1">
    <property type="nucleotide sequence ID" value="NZ_CP060007.1"/>
</dbReference>
<keyword evidence="2" id="KW-1185">Reference proteome</keyword>
<protein>
    <recommendedName>
        <fullName evidence="3">DUF2116 family Zn-ribbon domain-containing protein</fullName>
    </recommendedName>
</protein>